<dbReference type="EMBL" id="CP001114">
    <property type="protein sequence ID" value="ACO45237.1"/>
    <property type="molecule type" value="Genomic_DNA"/>
</dbReference>
<dbReference type="CDD" id="cd04301">
    <property type="entry name" value="NAT_SF"/>
    <property type="match status" value="1"/>
</dbReference>
<dbReference type="PANTHER" id="PTHR43877:SF1">
    <property type="entry name" value="ACETYLTRANSFERASE"/>
    <property type="match status" value="1"/>
</dbReference>
<keyword evidence="5" id="KW-1185">Reference proteome</keyword>
<organism evidence="4 5">
    <name type="scientific">Deinococcus deserti (strain DSM 17065 / CIP 109153 / LMG 22923 / VCD115)</name>
    <dbReference type="NCBI Taxonomy" id="546414"/>
    <lineage>
        <taxon>Bacteria</taxon>
        <taxon>Thermotogati</taxon>
        <taxon>Deinococcota</taxon>
        <taxon>Deinococci</taxon>
        <taxon>Deinococcales</taxon>
        <taxon>Deinococcaceae</taxon>
        <taxon>Deinococcus</taxon>
    </lineage>
</organism>
<proteinExistence type="predicted"/>
<gene>
    <name evidence="4" type="ordered locus">Deide_04110</name>
</gene>
<dbReference type="GO" id="GO:0016747">
    <property type="term" value="F:acyltransferase activity, transferring groups other than amino-acyl groups"/>
    <property type="evidence" value="ECO:0007669"/>
    <property type="project" value="InterPro"/>
</dbReference>
<dbReference type="HOGENOM" id="CLU_013985_35_2_0"/>
<dbReference type="eggNOG" id="COG0456">
    <property type="taxonomic scope" value="Bacteria"/>
</dbReference>
<dbReference type="InterPro" id="IPR016181">
    <property type="entry name" value="Acyl_CoA_acyltransferase"/>
</dbReference>
<sequence length="101" mass="10772">MYVGFLASTQGGEVVAGAGLLVLEWGPSRGDPQPYRARVVNIWTHPDWRRQGLAREGVLACLDAARQRGVTRLSLGTTAAAQGLYASLGFRGSATEMTLVL</sequence>
<dbReference type="InterPro" id="IPR050832">
    <property type="entry name" value="Bact_Acetyltransf"/>
</dbReference>
<evidence type="ECO:0000256" key="1">
    <source>
        <dbReference type="ARBA" id="ARBA00022679"/>
    </source>
</evidence>
<evidence type="ECO:0000313" key="5">
    <source>
        <dbReference type="Proteomes" id="UP000002208"/>
    </source>
</evidence>
<dbReference type="Gene3D" id="3.40.630.30">
    <property type="match status" value="1"/>
</dbReference>
<dbReference type="PANTHER" id="PTHR43877">
    <property type="entry name" value="AMINOALKYLPHOSPHONATE N-ACETYLTRANSFERASE-RELATED-RELATED"/>
    <property type="match status" value="1"/>
</dbReference>
<protein>
    <recommendedName>
        <fullName evidence="3">N-acetyltransferase domain-containing protein</fullName>
    </recommendedName>
</protein>
<evidence type="ECO:0000259" key="3">
    <source>
        <dbReference type="PROSITE" id="PS51186"/>
    </source>
</evidence>
<dbReference type="Proteomes" id="UP000002208">
    <property type="component" value="Chromosome"/>
</dbReference>
<reference evidence="4 5" key="1">
    <citation type="journal article" date="2009" name="PLoS Genet.">
        <title>Alliance of proteomics and genomics to unravel the specificities of Sahara bacterium Deinococcus deserti.</title>
        <authorList>
            <person name="de Groot A."/>
            <person name="Dulermo R."/>
            <person name="Ortet P."/>
            <person name="Blanchard L."/>
            <person name="Guerin P."/>
            <person name="Fernandez B."/>
            <person name="Vacherie B."/>
            <person name="Dossat C."/>
            <person name="Jolivet E."/>
            <person name="Siguier P."/>
            <person name="Chandler M."/>
            <person name="Barakat M."/>
            <person name="Dedieu A."/>
            <person name="Barbe V."/>
            <person name="Heulin T."/>
            <person name="Sommer S."/>
            <person name="Achouak W."/>
            <person name="Armengaud J."/>
        </authorList>
    </citation>
    <scope>NUCLEOTIDE SEQUENCE [LARGE SCALE GENOMIC DNA]</scope>
    <source>
        <strain evidence="5">DSM 17065 / CIP 109153 / LMG 22923 / VCD115</strain>
    </source>
</reference>
<dbReference type="InterPro" id="IPR000182">
    <property type="entry name" value="GNAT_dom"/>
</dbReference>
<evidence type="ECO:0000256" key="2">
    <source>
        <dbReference type="ARBA" id="ARBA00023315"/>
    </source>
</evidence>
<dbReference type="SUPFAM" id="SSF55729">
    <property type="entry name" value="Acyl-CoA N-acyltransferases (Nat)"/>
    <property type="match status" value="1"/>
</dbReference>
<keyword evidence="1" id="KW-0808">Transferase</keyword>
<keyword evidence="2" id="KW-0012">Acyltransferase</keyword>
<dbReference type="AlphaFoldDB" id="C1CZY5"/>
<accession>C1CZY5</accession>
<dbReference type="KEGG" id="ddr:Deide_04110"/>
<dbReference type="Pfam" id="PF00583">
    <property type="entry name" value="Acetyltransf_1"/>
    <property type="match status" value="1"/>
</dbReference>
<dbReference type="PaxDb" id="546414-Deide_04110"/>
<dbReference type="PROSITE" id="PS51186">
    <property type="entry name" value="GNAT"/>
    <property type="match status" value="1"/>
</dbReference>
<feature type="domain" description="N-acetyltransferase" evidence="3">
    <location>
        <begin position="1"/>
        <end position="101"/>
    </location>
</feature>
<name>C1CZY5_DEIDV</name>
<evidence type="ECO:0000313" key="4">
    <source>
        <dbReference type="EMBL" id="ACO45237.1"/>
    </source>
</evidence>